<feature type="compositionally biased region" description="Polar residues" evidence="4">
    <location>
        <begin position="655"/>
        <end position="684"/>
    </location>
</feature>
<feature type="region of interest" description="Disordered" evidence="4">
    <location>
        <begin position="1000"/>
        <end position="1168"/>
    </location>
</feature>
<evidence type="ECO:0000256" key="4">
    <source>
        <dbReference type="SAM" id="MobiDB-lite"/>
    </source>
</evidence>
<dbReference type="InParanoid" id="A0A6J1X835"/>
<dbReference type="InterPro" id="IPR000618">
    <property type="entry name" value="Insect_cuticle"/>
</dbReference>
<name>A0A6J1X835_GALME</name>
<keyword evidence="2 5" id="KW-0732">Signal</keyword>
<feature type="compositionally biased region" description="Polar residues" evidence="4">
    <location>
        <begin position="612"/>
        <end position="634"/>
    </location>
</feature>
<feature type="compositionally biased region" description="Pro residues" evidence="4">
    <location>
        <begin position="785"/>
        <end position="798"/>
    </location>
</feature>
<feature type="signal peptide" evidence="5">
    <location>
        <begin position="1"/>
        <end position="15"/>
    </location>
</feature>
<evidence type="ECO:0000313" key="6">
    <source>
        <dbReference type="Proteomes" id="UP001652740"/>
    </source>
</evidence>
<proteinExistence type="predicted"/>
<feature type="compositionally biased region" description="Polar residues" evidence="4">
    <location>
        <begin position="1000"/>
        <end position="1022"/>
    </location>
</feature>
<feature type="compositionally biased region" description="Polar residues" evidence="4">
    <location>
        <begin position="294"/>
        <end position="345"/>
    </location>
</feature>
<organism evidence="6 7">
    <name type="scientific">Galleria mellonella</name>
    <name type="common">Greater wax moth</name>
    <dbReference type="NCBI Taxonomy" id="7137"/>
    <lineage>
        <taxon>Eukaryota</taxon>
        <taxon>Metazoa</taxon>
        <taxon>Ecdysozoa</taxon>
        <taxon>Arthropoda</taxon>
        <taxon>Hexapoda</taxon>
        <taxon>Insecta</taxon>
        <taxon>Pterygota</taxon>
        <taxon>Neoptera</taxon>
        <taxon>Endopterygota</taxon>
        <taxon>Lepidoptera</taxon>
        <taxon>Glossata</taxon>
        <taxon>Ditrysia</taxon>
        <taxon>Pyraloidea</taxon>
        <taxon>Pyralidae</taxon>
        <taxon>Galleriinae</taxon>
        <taxon>Galleria</taxon>
    </lineage>
</organism>
<dbReference type="KEGG" id="gmw:113521885"/>
<feature type="compositionally biased region" description="Polar residues" evidence="4">
    <location>
        <begin position="1126"/>
        <end position="1144"/>
    </location>
</feature>
<dbReference type="PROSITE" id="PS51155">
    <property type="entry name" value="CHIT_BIND_RR_2"/>
    <property type="match status" value="1"/>
</dbReference>
<feature type="region of interest" description="Disordered" evidence="4">
    <location>
        <begin position="700"/>
        <end position="918"/>
    </location>
</feature>
<keyword evidence="1 3" id="KW-0193">Cuticle</keyword>
<feature type="compositionally biased region" description="Low complexity" evidence="4">
    <location>
        <begin position="573"/>
        <end position="590"/>
    </location>
</feature>
<feature type="region of interest" description="Disordered" evidence="4">
    <location>
        <begin position="934"/>
        <end position="980"/>
    </location>
</feature>
<feature type="compositionally biased region" description="Low complexity" evidence="4">
    <location>
        <begin position="1111"/>
        <end position="1125"/>
    </location>
</feature>
<keyword evidence="6" id="KW-1185">Reference proteome</keyword>
<feature type="compositionally biased region" description="Polar residues" evidence="4">
    <location>
        <begin position="385"/>
        <end position="414"/>
    </location>
</feature>
<feature type="compositionally biased region" description="Low complexity" evidence="4">
    <location>
        <begin position="942"/>
        <end position="963"/>
    </location>
</feature>
<evidence type="ECO:0000313" key="7">
    <source>
        <dbReference type="RefSeq" id="XP_026763342.2"/>
    </source>
</evidence>
<dbReference type="AlphaFoldDB" id="A0A6J1X835"/>
<feature type="compositionally biased region" description="Polar residues" evidence="4">
    <location>
        <begin position="560"/>
        <end position="572"/>
    </location>
</feature>
<feature type="compositionally biased region" description="Polar residues" evidence="4">
    <location>
        <begin position="700"/>
        <end position="784"/>
    </location>
</feature>
<feature type="compositionally biased region" description="Polar residues" evidence="4">
    <location>
        <begin position="1084"/>
        <end position="1110"/>
    </location>
</feature>
<feature type="compositionally biased region" description="Basic and acidic residues" evidence="4">
    <location>
        <begin position="145"/>
        <end position="155"/>
    </location>
</feature>
<dbReference type="Pfam" id="PF00379">
    <property type="entry name" value="Chitin_bind_4"/>
    <property type="match status" value="1"/>
</dbReference>
<dbReference type="GO" id="GO:0042302">
    <property type="term" value="F:structural constituent of cuticle"/>
    <property type="evidence" value="ECO:0007669"/>
    <property type="project" value="UniProtKB-UniRule"/>
</dbReference>
<dbReference type="PRINTS" id="PR00947">
    <property type="entry name" value="CUTICLE"/>
</dbReference>
<evidence type="ECO:0000256" key="3">
    <source>
        <dbReference type="PROSITE-ProRule" id="PRU00497"/>
    </source>
</evidence>
<sequence>MNLVLITALIAVCSADKLDRTYLPPASAKTAGGSHDTLQTPLENSFNQGLGGLPKGSFTNDFQGVVVDAVSPGTRASGEGETGLGAPRIAYGSTNSKVGEAAFSSPVGFRQFDQSGFSADGQTADTNVSPQGFDQGLRGSQGFESKPERSQAARDRTASILRYESDIGTDAYNYAFETDNGISAEESGVATNGVQAHGGYSYTGDDGQVYSVTYTADEGGYQPRGDHLPTPPPIPEEILKSLEQNARDEAAGLIDDGSYDAQKYNAGGDYTDAGNGEHNARQPSRFGARPESDATASGTFINQNNQPIGTPTSNNLPGQDNRESTNVPSTFGSFNTINGFNQNRPTGAGSANEFVNSFQQNSRPAQDGKTQEFNGAFEPNKQSLVSTQENNLDTQSSGTFLNGDSNQSNAQGTPTFARPSINRPGANTQSSFNGRPTTGNVFSQSANNVNNFKTQSSNSNNGFGTNNEYLPPSNVHQNRRPSQNSFQAPLQSNGRPQISSTSATAFVSGSQNNADNSQDIESSQDNQFQFSNRVTPNRFSSTSKLPQSQTDLTSRPAFNRPNTKLSQPSAIFSEQSQQPTSQPQTELTTPFESTPNVQNNNADQQIQNFNHYSSQSTNGRPTQSHFENPSNTNGVFPVQSPTVSSASAFASTSTPQRPNFDSNSRPISKLSAGQSSQFSNQNPQIQQDSFTQNQITDVQFSSSTQRPTFSQTTIQAQGPDNSYYYNQPSKTFNTPISQSEGSRFPGQSQFNKPKQRPTLNTPQQNFPVNSFQRQNEYNRGSSRYPSPPTLAPIAPTLPPQGNAFPSFNGITQASASSFSSRAPTASTQFDRQTTQSGFSQRPTQQPFSQFSNAPHIPGQKFFARPTTVPQSFKDVSSSPFGQQSTSFQNQQSQFGQRPSANVNRPEAPKDDSSQTISSQQYDGEIYEYRKPAATLPAPTNTENSESEQSSQRPNPSSSSSRPQFGRPQGEQNSNDFTKSQPNQEISQFGVQQSRPQFVKNAQQSQFNNQIQPSRPEFGSQSVRPFDDIRPTMDNQFAQSTDGPKIQTNSERNQFNTANFPGSSQDTRPQFGLGQTPRPIGNIGQGFNNQQTSTDQFNKPCCTSGNSRVQPTQSSQFSTTQGFGTQDSGFTAQSFQPGQSSTQSFAGKGEVFGGPRKPPSFDQQTGYHY</sequence>
<accession>A0A6J1X835</accession>
<evidence type="ECO:0000256" key="2">
    <source>
        <dbReference type="ARBA" id="ARBA00022729"/>
    </source>
</evidence>
<dbReference type="GeneID" id="113521885"/>
<feature type="region of interest" description="Disordered" evidence="4">
    <location>
        <begin position="385"/>
        <end position="600"/>
    </location>
</feature>
<dbReference type="PROSITE" id="PS00233">
    <property type="entry name" value="CHIT_BIND_RR_1"/>
    <property type="match status" value="1"/>
</dbReference>
<reference evidence="7" key="1">
    <citation type="submission" date="2025-08" db="UniProtKB">
        <authorList>
            <consortium name="RefSeq"/>
        </authorList>
    </citation>
    <scope>IDENTIFICATION</scope>
    <source>
        <tissue evidence="7">Whole larvae</tissue>
    </source>
</reference>
<feature type="chain" id="PRO_5046175326" evidence="5">
    <location>
        <begin position="16"/>
        <end position="1168"/>
    </location>
</feature>
<feature type="compositionally biased region" description="Polar residues" evidence="4">
    <location>
        <begin position="803"/>
        <end position="852"/>
    </location>
</feature>
<feature type="region of interest" description="Disordered" evidence="4">
    <location>
        <begin position="118"/>
        <end position="155"/>
    </location>
</feature>
<feature type="region of interest" description="Disordered" evidence="4">
    <location>
        <begin position="612"/>
        <end position="684"/>
    </location>
</feature>
<feature type="compositionally biased region" description="Polar residues" evidence="4">
    <location>
        <begin position="462"/>
        <end position="553"/>
    </location>
</feature>
<evidence type="ECO:0000256" key="5">
    <source>
        <dbReference type="SAM" id="SignalP"/>
    </source>
</evidence>
<feature type="compositionally biased region" description="Polar residues" evidence="4">
    <location>
        <begin position="969"/>
        <end position="980"/>
    </location>
</feature>
<protein>
    <submittedName>
        <fullName evidence="7">Uncharacterized protein DDB_G0283357-like</fullName>
    </submittedName>
</protein>
<feature type="compositionally biased region" description="Polar residues" evidence="4">
    <location>
        <begin position="1032"/>
        <end position="1067"/>
    </location>
</feature>
<feature type="compositionally biased region" description="Polar residues" evidence="4">
    <location>
        <begin position="118"/>
        <end position="132"/>
    </location>
</feature>
<feature type="compositionally biased region" description="Polar residues" evidence="4">
    <location>
        <begin position="425"/>
        <end position="455"/>
    </location>
</feature>
<feature type="region of interest" description="Disordered" evidence="4">
    <location>
        <begin position="253"/>
        <end position="352"/>
    </location>
</feature>
<dbReference type="RefSeq" id="XP_026763342.2">
    <property type="nucleotide sequence ID" value="XM_026907541.3"/>
</dbReference>
<feature type="compositionally biased region" description="Low complexity" evidence="4">
    <location>
        <begin position="880"/>
        <end position="896"/>
    </location>
</feature>
<gene>
    <name evidence="7" type="primary">LOC113521885</name>
</gene>
<evidence type="ECO:0000256" key="1">
    <source>
        <dbReference type="ARBA" id="ARBA00022460"/>
    </source>
</evidence>
<feature type="compositionally biased region" description="Polar residues" evidence="4">
    <location>
        <begin position="867"/>
        <end position="879"/>
    </location>
</feature>
<feature type="compositionally biased region" description="Polar residues" evidence="4">
    <location>
        <begin position="591"/>
        <end position="600"/>
    </location>
</feature>
<dbReference type="InterPro" id="IPR031311">
    <property type="entry name" value="CHIT_BIND_RR_consensus"/>
</dbReference>
<feature type="compositionally biased region" description="Low complexity" evidence="4">
    <location>
        <begin position="640"/>
        <end position="654"/>
    </location>
</feature>
<dbReference type="Proteomes" id="UP001652740">
    <property type="component" value="Unplaced"/>
</dbReference>